<keyword evidence="1" id="KW-0496">Mitochondrion</keyword>
<feature type="domain" description="FCP1 homology" evidence="2">
    <location>
        <begin position="76"/>
        <end position="236"/>
    </location>
</feature>
<comment type="subunit">
    <text evidence="1">Component of the TIM23 complex.</text>
</comment>
<keyword evidence="1" id="KW-0812">Transmembrane</keyword>
<evidence type="ECO:0000313" key="3">
    <source>
        <dbReference type="EMBL" id="SPP88789.1"/>
    </source>
</evidence>
<dbReference type="Proteomes" id="UP000268350">
    <property type="component" value="Unassembled WGS sequence"/>
</dbReference>
<dbReference type="GO" id="GO:0005744">
    <property type="term" value="C:TIM23 mitochondrial import inner membrane translocase complex"/>
    <property type="evidence" value="ECO:0007669"/>
    <property type="project" value="UniProtKB-UniRule"/>
</dbReference>
<evidence type="ECO:0000256" key="1">
    <source>
        <dbReference type="RuleBase" id="RU365079"/>
    </source>
</evidence>
<dbReference type="InterPro" id="IPR036412">
    <property type="entry name" value="HAD-like_sf"/>
</dbReference>
<dbReference type="CDD" id="cd07521">
    <property type="entry name" value="HAD_FCP1-like"/>
    <property type="match status" value="1"/>
</dbReference>
<dbReference type="Gene3D" id="3.40.50.1000">
    <property type="entry name" value="HAD superfamily/HAD-like"/>
    <property type="match status" value="1"/>
</dbReference>
<keyword evidence="1" id="KW-0811">Translocation</keyword>
<dbReference type="STRING" id="7266.A0A3B0KQ90"/>
<sequence length="249" mass="28772">MISFVSLLLMNILGCIGAAVCVFLGVCMMARKDKNNIVKRQIYRMGYKIKELVYSCAVSNYMDVARMRPYVMYRLALIPKKALVFDLDATLVKVVGIGQLEEGSHYDFKVDLPNGLEIFIFKRPHLDNFLATASRWFDLIVFTAFNNYVADPILDYLDAGRKILNRRLYSHDCGKLYGFRAKFVSLVGRDLSSVVILDHSNFECWWIKQNIIHIRKHVIDEWDTTLHDLLPILDSLRFVMNVRSVLPPK</sequence>
<reference evidence="4" key="1">
    <citation type="submission" date="2018-01" db="EMBL/GenBank/DDBJ databases">
        <authorList>
            <person name="Alioto T."/>
            <person name="Alioto T."/>
        </authorList>
    </citation>
    <scope>NUCLEOTIDE SEQUENCE [LARGE SCALE GENOMIC DNA]</scope>
</reference>
<dbReference type="GO" id="GO:0015031">
    <property type="term" value="P:protein transport"/>
    <property type="evidence" value="ECO:0007669"/>
    <property type="project" value="UniProtKB-KW"/>
</dbReference>
<dbReference type="PROSITE" id="PS50969">
    <property type="entry name" value="FCP1"/>
    <property type="match status" value="1"/>
</dbReference>
<accession>A0A3B0KQ90</accession>
<keyword evidence="1" id="KW-0809">Transit peptide</keyword>
<dbReference type="OrthoDB" id="277011at2759"/>
<evidence type="ECO:0000259" key="2">
    <source>
        <dbReference type="PROSITE" id="PS50969"/>
    </source>
</evidence>
<comment type="function">
    <text evidence="1">Essential component of the TIM23 complex, a complex that mediates the translocation of transit peptide-containing proteins across the mitochondrial inner membrane.</text>
</comment>
<dbReference type="SMART" id="SM00577">
    <property type="entry name" value="CPDc"/>
    <property type="match status" value="1"/>
</dbReference>
<dbReference type="InterPro" id="IPR004274">
    <property type="entry name" value="FCP1_dom"/>
</dbReference>
<proteinExistence type="inferred from homology"/>
<dbReference type="EMBL" id="OUUW01000016">
    <property type="protein sequence ID" value="SPP88789.1"/>
    <property type="molecule type" value="Genomic_DNA"/>
</dbReference>
<keyword evidence="1" id="KW-0472">Membrane</keyword>
<comment type="subcellular location">
    <subcellularLocation>
        <location evidence="1">Mitochondrion inner membrane</location>
        <topology evidence="1">Single-pass membrane protein</topology>
    </subcellularLocation>
</comment>
<dbReference type="SUPFAM" id="SSF56784">
    <property type="entry name" value="HAD-like"/>
    <property type="match status" value="1"/>
</dbReference>
<dbReference type="Pfam" id="PF03031">
    <property type="entry name" value="NIF"/>
    <property type="match status" value="1"/>
</dbReference>
<gene>
    <name evidence="3" type="ORF">DGUA_6G018564</name>
</gene>
<comment type="similarity">
    <text evidence="1">Belongs to the TIM50 family.</text>
</comment>
<name>A0A3B0KQ90_DROGU</name>
<keyword evidence="1" id="KW-0813">Transport</keyword>
<protein>
    <recommendedName>
        <fullName evidence="1">Mitochondrial import inner membrane translocase subunit TIM50</fullName>
    </recommendedName>
</protein>
<feature type="transmembrane region" description="Helical" evidence="1">
    <location>
        <begin position="6"/>
        <end position="30"/>
    </location>
</feature>
<keyword evidence="4" id="KW-1185">Reference proteome</keyword>
<keyword evidence="1" id="KW-0653">Protein transport</keyword>
<dbReference type="InterPro" id="IPR023214">
    <property type="entry name" value="HAD_sf"/>
</dbReference>
<dbReference type="AlphaFoldDB" id="A0A3B0KQ90"/>
<dbReference type="PANTHER" id="PTHR12210">
    <property type="entry name" value="DULLARD PROTEIN PHOSPHATASE"/>
    <property type="match status" value="1"/>
</dbReference>
<keyword evidence="1" id="KW-1133">Transmembrane helix</keyword>
<dbReference type="InterPro" id="IPR050365">
    <property type="entry name" value="TIM50"/>
</dbReference>
<organism evidence="3 4">
    <name type="scientific">Drosophila guanche</name>
    <name type="common">Fruit fly</name>
    <dbReference type="NCBI Taxonomy" id="7266"/>
    <lineage>
        <taxon>Eukaryota</taxon>
        <taxon>Metazoa</taxon>
        <taxon>Ecdysozoa</taxon>
        <taxon>Arthropoda</taxon>
        <taxon>Hexapoda</taxon>
        <taxon>Insecta</taxon>
        <taxon>Pterygota</taxon>
        <taxon>Neoptera</taxon>
        <taxon>Endopterygota</taxon>
        <taxon>Diptera</taxon>
        <taxon>Brachycera</taxon>
        <taxon>Muscomorpha</taxon>
        <taxon>Ephydroidea</taxon>
        <taxon>Drosophilidae</taxon>
        <taxon>Drosophila</taxon>
        <taxon>Sophophora</taxon>
    </lineage>
</organism>
<evidence type="ECO:0000313" key="4">
    <source>
        <dbReference type="Proteomes" id="UP000268350"/>
    </source>
</evidence>
<dbReference type="OMA" id="KGINCEY"/>